<dbReference type="Proteomes" id="UP000500857">
    <property type="component" value="Chromosome"/>
</dbReference>
<dbReference type="InterPro" id="IPR058523">
    <property type="entry name" value="DUF8210"/>
</dbReference>
<reference evidence="2 3" key="1">
    <citation type="submission" date="2020-04" db="EMBL/GenBank/DDBJ databases">
        <authorList>
            <person name="Basu S."/>
            <person name="Maruthanayagam V."/>
            <person name="Chakraborty S."/>
            <person name="Pramanik A."/>
            <person name="Mukherjee J."/>
            <person name="Brink B."/>
        </authorList>
    </citation>
    <scope>NUCLEOTIDE SEQUENCE [LARGE SCALE GENOMIC DNA]</scope>
    <source>
        <strain evidence="2 3">AP17</strain>
    </source>
</reference>
<dbReference type="EMBL" id="CP051167">
    <property type="protein sequence ID" value="QIZ72251.1"/>
    <property type="molecule type" value="Genomic_DNA"/>
</dbReference>
<evidence type="ECO:0000313" key="2">
    <source>
        <dbReference type="EMBL" id="QIZ72251.1"/>
    </source>
</evidence>
<dbReference type="Pfam" id="PF26637">
    <property type="entry name" value="DUF8210"/>
    <property type="match status" value="1"/>
</dbReference>
<proteinExistence type="predicted"/>
<evidence type="ECO:0000313" key="3">
    <source>
        <dbReference type="Proteomes" id="UP000500857"/>
    </source>
</evidence>
<organism evidence="2 3">
    <name type="scientific">Oxynema aestuarii AP17</name>
    <dbReference type="NCBI Taxonomy" id="2064643"/>
    <lineage>
        <taxon>Bacteria</taxon>
        <taxon>Bacillati</taxon>
        <taxon>Cyanobacteriota</taxon>
        <taxon>Cyanophyceae</taxon>
        <taxon>Oscillatoriophycideae</taxon>
        <taxon>Oscillatoriales</taxon>
        <taxon>Oscillatoriaceae</taxon>
        <taxon>Oxynema</taxon>
        <taxon>Oxynema aestuarii</taxon>
    </lineage>
</organism>
<evidence type="ECO:0000256" key="1">
    <source>
        <dbReference type="SAM" id="Phobius"/>
    </source>
</evidence>
<keyword evidence="1" id="KW-1133">Transmembrane helix</keyword>
<dbReference type="RefSeq" id="WP_168570400.1">
    <property type="nucleotide sequence ID" value="NZ_CP051167.1"/>
</dbReference>
<sequence>MATFTISIALFIAGWAAVAILGTQAYFRGEQTKPIHERNWRSESFEQLAKSITGKDIDHNDRVPAYRMDAYASNNLPE</sequence>
<keyword evidence="3" id="KW-1185">Reference proteome</keyword>
<keyword evidence="1" id="KW-0812">Transmembrane</keyword>
<gene>
    <name evidence="2" type="ORF">HCG48_18095</name>
</gene>
<feature type="transmembrane region" description="Helical" evidence="1">
    <location>
        <begin position="6"/>
        <end position="27"/>
    </location>
</feature>
<dbReference type="KEGG" id="oxy:HCG48_18095"/>
<dbReference type="NCBIfam" id="NF047380">
    <property type="entry name" value="photo_II_xxx"/>
    <property type="match status" value="1"/>
</dbReference>
<keyword evidence="1" id="KW-0472">Membrane</keyword>
<dbReference type="AlphaFoldDB" id="A0A6H1U088"/>
<name>A0A6H1U088_9CYAN</name>
<dbReference type="InterPro" id="IPR058095">
    <property type="entry name" value="Psb35-like"/>
</dbReference>
<accession>A0A6H1U088</accession>
<protein>
    <submittedName>
        <fullName evidence="2">Uncharacterized protein</fullName>
    </submittedName>
</protein>